<dbReference type="InterPro" id="IPR029063">
    <property type="entry name" value="SAM-dependent_MTases_sf"/>
</dbReference>
<dbReference type="PANTHER" id="PTHR45128:SF1">
    <property type="entry name" value="S-ADENOSYLMETHIONINE-DEPENDENT METHYLTRANSFERASE RV2258C"/>
    <property type="match status" value="1"/>
</dbReference>
<evidence type="ECO:0000313" key="3">
    <source>
        <dbReference type="EMBL" id="PHQ14780.1"/>
    </source>
</evidence>
<dbReference type="Gene3D" id="1.10.10.10">
    <property type="entry name" value="Winged helix-like DNA-binding domain superfamily/Winged helix DNA-binding domain"/>
    <property type="match status" value="1"/>
</dbReference>
<dbReference type="SUPFAM" id="SSF46785">
    <property type="entry name" value="Winged helix' DNA-binding domain"/>
    <property type="match status" value="1"/>
</dbReference>
<dbReference type="InterPro" id="IPR025714">
    <property type="entry name" value="Methyltranfer_dom"/>
</dbReference>
<gene>
    <name evidence="3" type="ORF">CLH61_10505</name>
</gene>
<proteinExistence type="predicted"/>
<evidence type="ECO:0000259" key="2">
    <source>
        <dbReference type="Pfam" id="PF21320"/>
    </source>
</evidence>
<comment type="caution">
    <text evidence="3">The sequence shown here is derived from an EMBL/GenBank/DDBJ whole genome shotgun (WGS) entry which is preliminary data.</text>
</comment>
<dbReference type="PANTHER" id="PTHR45128">
    <property type="entry name" value="METHYLTRANSFERASE TYPE 11"/>
    <property type="match status" value="1"/>
</dbReference>
<dbReference type="InterPro" id="IPR048711">
    <property type="entry name" value="WHD_Rv2258c"/>
</dbReference>
<dbReference type="Pfam" id="PF13847">
    <property type="entry name" value="Methyltransf_31"/>
    <property type="match status" value="1"/>
</dbReference>
<reference evidence="3 4" key="1">
    <citation type="submission" date="2017-09" db="EMBL/GenBank/DDBJ databases">
        <title>The draft genome sequences of Marinobacter sp. PWS21.</title>
        <authorList>
            <person name="Cao J."/>
        </authorList>
    </citation>
    <scope>NUCLEOTIDE SEQUENCE [LARGE SCALE GENOMIC DNA]</scope>
    <source>
        <strain evidence="3 4">PWS21</strain>
    </source>
</reference>
<dbReference type="SUPFAM" id="SSF53335">
    <property type="entry name" value="S-adenosyl-L-methionine-dependent methyltransferases"/>
    <property type="match status" value="1"/>
</dbReference>
<protein>
    <submittedName>
        <fullName evidence="3">Transcriptional regulator</fullName>
    </submittedName>
</protein>
<dbReference type="Gene3D" id="3.40.50.150">
    <property type="entry name" value="Vaccinia Virus protein VP39"/>
    <property type="match status" value="1"/>
</dbReference>
<dbReference type="RefSeq" id="WP_099614697.1">
    <property type="nucleotide sequence ID" value="NZ_KZ319371.1"/>
</dbReference>
<dbReference type="Pfam" id="PF21320">
    <property type="entry name" value="WHD_Rv2258c"/>
    <property type="match status" value="1"/>
</dbReference>
<dbReference type="InterPro" id="IPR036388">
    <property type="entry name" value="WH-like_DNA-bd_sf"/>
</dbReference>
<evidence type="ECO:0000313" key="4">
    <source>
        <dbReference type="Proteomes" id="UP000231409"/>
    </source>
</evidence>
<name>A0A2G1UK33_9GAMM</name>
<feature type="domain" description="Methyltransferase" evidence="1">
    <location>
        <begin position="181"/>
        <end position="291"/>
    </location>
</feature>
<dbReference type="Proteomes" id="UP000231409">
    <property type="component" value="Unassembled WGS sequence"/>
</dbReference>
<accession>A0A2G1UK33</accession>
<evidence type="ECO:0000259" key="1">
    <source>
        <dbReference type="Pfam" id="PF13847"/>
    </source>
</evidence>
<dbReference type="CDD" id="cd02440">
    <property type="entry name" value="AdoMet_MTases"/>
    <property type="match status" value="1"/>
</dbReference>
<dbReference type="InterPro" id="IPR036390">
    <property type="entry name" value="WH_DNA-bd_sf"/>
</dbReference>
<dbReference type="EMBL" id="NTFH01000008">
    <property type="protein sequence ID" value="PHQ14780.1"/>
    <property type="molecule type" value="Genomic_DNA"/>
</dbReference>
<dbReference type="InterPro" id="IPR053173">
    <property type="entry name" value="SAM-binding_MTase"/>
</dbReference>
<keyword evidence="4" id="KW-1185">Reference proteome</keyword>
<organism evidence="3 4">
    <name type="scientific">Marinobacter profundi</name>
    <dbReference type="NCBI Taxonomy" id="2666256"/>
    <lineage>
        <taxon>Bacteria</taxon>
        <taxon>Pseudomonadati</taxon>
        <taxon>Pseudomonadota</taxon>
        <taxon>Gammaproteobacteria</taxon>
        <taxon>Pseudomonadales</taxon>
        <taxon>Marinobacteraceae</taxon>
        <taxon>Marinobacter</taxon>
    </lineage>
</organism>
<dbReference type="AlphaFoldDB" id="A0A2G1UK33"/>
<feature type="domain" description="S-adenosylmethionine-dependent methyltransferase Rv2258c-like winged HTH" evidence="2">
    <location>
        <begin position="34"/>
        <end position="107"/>
    </location>
</feature>
<sequence length="367" mass="40189">MTIATAEHIINAGFDEHRAEQFAERMVDMLNAGCTALMISIGHRTGLFDTLAAMAPATSEEIASRAGLNERYVREWLGAMTVSDIIRHTPETATYQLPSEHAISLSRTSPADNIAVFAQYIPLLGAVEDQIVHCFRHGGGVPYESFHRFHEVMAEDSGQSVVAALDTHILPLVPGLTDRLEQGIRVLDVGCGRGKALNCLAGLYPASRFVGYDFSREAVDYARREASEQGHHNATFQVRDAATLGEGNERGTFDLITTFDAIHDQKDPLAVLRGIRAALADDGVYLAQDIKGSSHHHGDRDHPIGPMLYTVSCMHCMTVSLAQGGEGLGAMWGKERALDYFSKAGFGTVEVNELAHDFQNYWYVCRP</sequence>